<reference evidence="3" key="1">
    <citation type="journal article" date="2019" name="Int. J. Syst. Evol. Microbiol.">
        <title>The Global Catalogue of Microorganisms (GCM) 10K type strain sequencing project: providing services to taxonomists for standard genome sequencing and annotation.</title>
        <authorList>
            <consortium name="The Broad Institute Genomics Platform"/>
            <consortium name="The Broad Institute Genome Sequencing Center for Infectious Disease"/>
            <person name="Wu L."/>
            <person name="Ma J."/>
        </authorList>
    </citation>
    <scope>NUCLEOTIDE SEQUENCE [LARGE SCALE GENOMIC DNA]</scope>
    <source>
        <strain evidence="3">JCM 17543</strain>
    </source>
</reference>
<evidence type="ECO:0000313" key="2">
    <source>
        <dbReference type="EMBL" id="GAA3907461.1"/>
    </source>
</evidence>
<evidence type="ECO:0008006" key="4">
    <source>
        <dbReference type="Google" id="ProtNLM"/>
    </source>
</evidence>
<feature type="signal peptide" evidence="1">
    <location>
        <begin position="1"/>
        <end position="21"/>
    </location>
</feature>
<keyword evidence="3" id="KW-1185">Reference proteome</keyword>
<keyword evidence="1" id="KW-0732">Signal</keyword>
<protein>
    <recommendedName>
        <fullName evidence="4">LuxR family transcriptional regulator</fullName>
    </recommendedName>
</protein>
<organism evidence="2 3">
    <name type="scientific">Sphingomonas limnosediminicola</name>
    <dbReference type="NCBI Taxonomy" id="940133"/>
    <lineage>
        <taxon>Bacteria</taxon>
        <taxon>Pseudomonadati</taxon>
        <taxon>Pseudomonadota</taxon>
        <taxon>Alphaproteobacteria</taxon>
        <taxon>Sphingomonadales</taxon>
        <taxon>Sphingomonadaceae</taxon>
        <taxon>Sphingomonas</taxon>
    </lineage>
</organism>
<comment type="caution">
    <text evidence="2">The sequence shown here is derived from an EMBL/GenBank/DDBJ whole genome shotgun (WGS) entry which is preliminary data.</text>
</comment>
<evidence type="ECO:0000256" key="1">
    <source>
        <dbReference type="SAM" id="SignalP"/>
    </source>
</evidence>
<evidence type="ECO:0000313" key="3">
    <source>
        <dbReference type="Proteomes" id="UP001500827"/>
    </source>
</evidence>
<accession>A0ABP7LW08</accession>
<dbReference type="Proteomes" id="UP001500827">
    <property type="component" value="Unassembled WGS sequence"/>
</dbReference>
<gene>
    <name evidence="2" type="ORF">GCM10022276_27380</name>
</gene>
<dbReference type="EMBL" id="BAABBM010000001">
    <property type="protein sequence ID" value="GAA3907461.1"/>
    <property type="molecule type" value="Genomic_DNA"/>
</dbReference>
<sequence length="160" mass="17187">MRKTLALLLAMILLPLSAAGAETLPASPLLGTWTVDVSRLPVPAEVRPKSVTITFSEEGGGKWTTRVEIISNDGSARRMTSKYSLDGVSVPIVGDSMESDSVAVRMPVPDVMVLALAKGSTPASTRVYTVAHDGHDMVETAVYFDDSKAVMRTNYFSRVQ</sequence>
<name>A0ABP7LW08_9SPHN</name>
<proteinExistence type="predicted"/>
<feature type="chain" id="PRO_5046099709" description="LuxR family transcriptional regulator" evidence="1">
    <location>
        <begin position="22"/>
        <end position="160"/>
    </location>
</feature>